<evidence type="ECO:0000256" key="1">
    <source>
        <dbReference type="SAM" id="MobiDB-lite"/>
    </source>
</evidence>
<dbReference type="Proteomes" id="UP000001351">
    <property type="component" value="Chromosome"/>
</dbReference>
<feature type="compositionally biased region" description="Basic and acidic residues" evidence="1">
    <location>
        <begin position="86"/>
        <end position="101"/>
    </location>
</feature>
<reference evidence="2 4" key="2">
    <citation type="journal article" date="2011" name="Mol. Biol. Evol.">
        <title>Comparative genomic analysis of fruiting body formation in Myxococcales.</title>
        <authorList>
            <person name="Huntley S."/>
            <person name="Hamann N."/>
            <person name="Wegener-Feldbrugge S."/>
            <person name="Treuner-Lange A."/>
            <person name="Kube M."/>
            <person name="Reinhardt R."/>
            <person name="Klages S."/>
            <person name="Muller R."/>
            <person name="Ronning C.M."/>
            <person name="Nierman W.C."/>
            <person name="Sogaard-Andersen L."/>
        </authorList>
    </citation>
    <scope>NUCLEOTIDE SEQUENCE [LARGE SCALE GENOMIC DNA]</scope>
    <source>
        <strain evidence="2 4">DW4/3-1</strain>
    </source>
</reference>
<dbReference type="EMBL" id="AAMD01000158">
    <property type="protein sequence ID" value="EAU63535.1"/>
    <property type="molecule type" value="Genomic_DNA"/>
</dbReference>
<evidence type="ECO:0000313" key="3">
    <source>
        <dbReference type="EMBL" id="EAU63535.1"/>
    </source>
</evidence>
<evidence type="ECO:0000313" key="2">
    <source>
        <dbReference type="EMBL" id="ADO72929.1"/>
    </source>
</evidence>
<dbReference type="KEGG" id="sur:STAUR_5157"/>
<dbReference type="STRING" id="378806.STAUR_5157"/>
<dbReference type="EMBL" id="CP002271">
    <property type="protein sequence ID" value="ADO72929.1"/>
    <property type="molecule type" value="Genomic_DNA"/>
</dbReference>
<keyword evidence="4" id="KW-1185">Reference proteome</keyword>
<dbReference type="HOGENOM" id="CLU_2083435_0_0_7"/>
<dbReference type="OrthoDB" id="5511154at2"/>
<dbReference type="AlphaFoldDB" id="Q08SR7"/>
<gene>
    <name evidence="2" type="ordered locus">STAUR_5157</name>
    <name evidence="3" type="ORF">STIAU_7212</name>
</gene>
<organism evidence="3 5">
    <name type="scientific">Stigmatella aurantiaca (strain DW4/3-1)</name>
    <dbReference type="NCBI Taxonomy" id="378806"/>
    <lineage>
        <taxon>Bacteria</taxon>
        <taxon>Pseudomonadati</taxon>
        <taxon>Myxococcota</taxon>
        <taxon>Myxococcia</taxon>
        <taxon>Myxococcales</taxon>
        <taxon>Cystobacterineae</taxon>
        <taxon>Archangiaceae</taxon>
        <taxon>Stigmatella</taxon>
    </lineage>
</organism>
<sequence>MGFKDRALPAKAVLAVVSKADVMDGKVEVDRRANTPEALLAALSQKEAELEELKARYAGSGPSGRCPAVGCPLPAGLFDVRCLSSKESHPWEHPEPLDDRRAKPRAPRRMVPPWPER</sequence>
<accession>Q08SR7</accession>
<evidence type="ECO:0000313" key="4">
    <source>
        <dbReference type="Proteomes" id="UP000001351"/>
    </source>
</evidence>
<evidence type="ECO:0000313" key="5">
    <source>
        <dbReference type="Proteomes" id="UP000032702"/>
    </source>
</evidence>
<proteinExistence type="predicted"/>
<dbReference type="Proteomes" id="UP000032702">
    <property type="component" value="Unassembled WGS sequence"/>
</dbReference>
<dbReference type="RefSeq" id="WP_002617595.1">
    <property type="nucleotide sequence ID" value="NC_014623.1"/>
</dbReference>
<reference evidence="3 5" key="1">
    <citation type="submission" date="2006-04" db="EMBL/GenBank/DDBJ databases">
        <authorList>
            <person name="Nierman W.C."/>
        </authorList>
    </citation>
    <scope>NUCLEOTIDE SEQUENCE [LARGE SCALE GENOMIC DNA]</scope>
    <source>
        <strain evidence="3 5">DW4/3-1</strain>
    </source>
</reference>
<name>Q08SR7_STIAD</name>
<protein>
    <submittedName>
        <fullName evidence="3">Uncharacterized protein</fullName>
    </submittedName>
</protein>
<feature type="region of interest" description="Disordered" evidence="1">
    <location>
        <begin position="86"/>
        <end position="117"/>
    </location>
</feature>